<dbReference type="Proteomes" id="UP000612055">
    <property type="component" value="Unassembled WGS sequence"/>
</dbReference>
<sequence length="245" mass="25256">MRYTDRASGALLQHLPSVARWPCVSEVVLDVVFGQPVLAAASSLLLLPLIDQPAEARSLITKLKALSLPGRAALPGIEALAGSLTRLAVEEVLLRCPAFAPYGSTGGPRPSLELGHLALTHIESPEDAANINSSIAGCGGQLSVGRLVVEESCRLPDLRRAWGLVARAQSVELGGLTRGDRNFKLESCEAQAQGAAQGPGDCEVLLLRGPAAGDLCQLDSEALAECVGAARGATGCGGGRQEAHG</sequence>
<gene>
    <name evidence="1" type="ORF">HYH03_010686</name>
</gene>
<protein>
    <submittedName>
        <fullName evidence="1">Uncharacterized protein</fullName>
    </submittedName>
</protein>
<keyword evidence="2" id="KW-1185">Reference proteome</keyword>
<evidence type="ECO:0000313" key="2">
    <source>
        <dbReference type="Proteomes" id="UP000612055"/>
    </source>
</evidence>
<dbReference type="EMBL" id="JAEHOE010000057">
    <property type="protein sequence ID" value="KAG2491014.1"/>
    <property type="molecule type" value="Genomic_DNA"/>
</dbReference>
<proteinExistence type="predicted"/>
<evidence type="ECO:0000313" key="1">
    <source>
        <dbReference type="EMBL" id="KAG2491014.1"/>
    </source>
</evidence>
<dbReference type="OrthoDB" id="560861at2759"/>
<accession>A0A835Y4R8</accession>
<comment type="caution">
    <text evidence="1">The sequence shown here is derived from an EMBL/GenBank/DDBJ whole genome shotgun (WGS) entry which is preliminary data.</text>
</comment>
<organism evidence="1 2">
    <name type="scientific">Edaphochlamys debaryana</name>
    <dbReference type="NCBI Taxonomy" id="47281"/>
    <lineage>
        <taxon>Eukaryota</taxon>
        <taxon>Viridiplantae</taxon>
        <taxon>Chlorophyta</taxon>
        <taxon>core chlorophytes</taxon>
        <taxon>Chlorophyceae</taxon>
        <taxon>CS clade</taxon>
        <taxon>Chlamydomonadales</taxon>
        <taxon>Chlamydomonadales incertae sedis</taxon>
        <taxon>Edaphochlamys</taxon>
    </lineage>
</organism>
<dbReference type="AlphaFoldDB" id="A0A835Y4R8"/>
<name>A0A835Y4R8_9CHLO</name>
<reference evidence="1" key="1">
    <citation type="journal article" date="2020" name="bioRxiv">
        <title>Comparative genomics of Chlamydomonas.</title>
        <authorList>
            <person name="Craig R.J."/>
            <person name="Hasan A.R."/>
            <person name="Ness R.W."/>
            <person name="Keightley P.D."/>
        </authorList>
    </citation>
    <scope>NUCLEOTIDE SEQUENCE</scope>
    <source>
        <strain evidence="1">CCAP 11/70</strain>
    </source>
</reference>